<evidence type="ECO:0000259" key="1">
    <source>
        <dbReference type="Pfam" id="PF01575"/>
    </source>
</evidence>
<feature type="domain" description="MaoC-like" evidence="1">
    <location>
        <begin position="12"/>
        <end position="116"/>
    </location>
</feature>
<name>A0AAP8MEW5_9GAMM</name>
<dbReference type="EMBL" id="PKUR01000002">
    <property type="protein sequence ID" value="PLW86532.1"/>
    <property type="molecule type" value="Genomic_DNA"/>
</dbReference>
<keyword evidence="3" id="KW-1185">Reference proteome</keyword>
<sequence length="154" mass="17021">MAKSTVTLEEFHALVGTKFEPGPWITIAQDRINTFADCTEDHQFIHIDEEAAKQTPFGGTIAHGFLTLSMLVKMIEEVGAMPDNIVMGMNYGFDKIRFLSPVRAGKRVRANVELLSLTEKEGGRLLIKQGISVEIEGEETPALVAEWLNMVVCA</sequence>
<dbReference type="InterPro" id="IPR039375">
    <property type="entry name" value="NodN-like"/>
</dbReference>
<proteinExistence type="predicted"/>
<dbReference type="PANTHER" id="PTHR42993:SF1">
    <property type="entry name" value="MAOC-LIKE DEHYDRATASE DOMAIN-CONTAINING PROTEIN"/>
    <property type="match status" value="1"/>
</dbReference>
<accession>A0AAP8MEW5</accession>
<organism evidence="2 3">
    <name type="scientific">Halioglobus japonicus</name>
    <dbReference type="NCBI Taxonomy" id="930805"/>
    <lineage>
        <taxon>Bacteria</taxon>
        <taxon>Pseudomonadati</taxon>
        <taxon>Pseudomonadota</taxon>
        <taxon>Gammaproteobacteria</taxon>
        <taxon>Cellvibrionales</taxon>
        <taxon>Halieaceae</taxon>
        <taxon>Halioglobus</taxon>
    </lineage>
</organism>
<dbReference type="PANTHER" id="PTHR42993">
    <property type="entry name" value="MAOC-LIKE DEHYDRATASE DOMAIN-CONTAINING PROTEIN"/>
    <property type="match status" value="1"/>
</dbReference>
<dbReference type="InterPro" id="IPR002539">
    <property type="entry name" value="MaoC-like_dom"/>
</dbReference>
<dbReference type="AlphaFoldDB" id="A0AAP8MEW5"/>
<reference evidence="2 3" key="1">
    <citation type="submission" date="2018-01" db="EMBL/GenBank/DDBJ databases">
        <title>The draft genome sequence of Halioglobus japonicus S1-36.</title>
        <authorList>
            <person name="Du Z.-J."/>
            <person name="Shi M.-J."/>
        </authorList>
    </citation>
    <scope>NUCLEOTIDE SEQUENCE [LARGE SCALE GENOMIC DNA]</scope>
    <source>
        <strain evidence="2 3">S1-36</strain>
    </source>
</reference>
<comment type="caution">
    <text evidence="2">The sequence shown here is derived from an EMBL/GenBank/DDBJ whole genome shotgun (WGS) entry which is preliminary data.</text>
</comment>
<dbReference type="Gene3D" id="3.10.129.10">
    <property type="entry name" value="Hotdog Thioesterase"/>
    <property type="match status" value="1"/>
</dbReference>
<protein>
    <submittedName>
        <fullName evidence="2">MaoC family dehydratase</fullName>
    </submittedName>
</protein>
<dbReference type="SUPFAM" id="SSF54637">
    <property type="entry name" value="Thioesterase/thiol ester dehydrase-isomerase"/>
    <property type="match status" value="1"/>
</dbReference>
<dbReference type="InterPro" id="IPR029069">
    <property type="entry name" value="HotDog_dom_sf"/>
</dbReference>
<dbReference type="RefSeq" id="WP_084199154.1">
    <property type="nucleotide sequence ID" value="NZ_BMYL01000002.1"/>
</dbReference>
<gene>
    <name evidence="2" type="ORF">C0029_08995</name>
</gene>
<evidence type="ECO:0000313" key="2">
    <source>
        <dbReference type="EMBL" id="PLW86532.1"/>
    </source>
</evidence>
<dbReference type="Pfam" id="PF01575">
    <property type="entry name" value="MaoC_dehydratas"/>
    <property type="match status" value="1"/>
</dbReference>
<dbReference type="KEGG" id="hja:BST95_09960"/>
<dbReference type="CDD" id="cd03450">
    <property type="entry name" value="NodN"/>
    <property type="match status" value="1"/>
</dbReference>
<dbReference type="Proteomes" id="UP000235162">
    <property type="component" value="Unassembled WGS sequence"/>
</dbReference>
<evidence type="ECO:0000313" key="3">
    <source>
        <dbReference type="Proteomes" id="UP000235162"/>
    </source>
</evidence>